<feature type="domain" description="Calpain catalytic" evidence="7">
    <location>
        <begin position="10"/>
        <end position="117"/>
    </location>
</feature>
<evidence type="ECO:0000256" key="6">
    <source>
        <dbReference type="PROSITE-ProRule" id="PRU00239"/>
    </source>
</evidence>
<dbReference type="Gene3D" id="3.90.70.10">
    <property type="entry name" value="Cysteine proteinases"/>
    <property type="match status" value="1"/>
</dbReference>
<comment type="caution">
    <text evidence="6">Lacks conserved residue(s) required for the propagation of feature annotation.</text>
</comment>
<dbReference type="SMART" id="SM00720">
    <property type="entry name" value="calpain_III"/>
    <property type="match status" value="2"/>
</dbReference>
<evidence type="ECO:0000256" key="3">
    <source>
        <dbReference type="ARBA" id="ARBA00022801"/>
    </source>
</evidence>
<accession>A0A8C9F047</accession>
<evidence type="ECO:0000259" key="7">
    <source>
        <dbReference type="PROSITE" id="PS50203"/>
    </source>
</evidence>
<dbReference type="GO" id="GO:0004198">
    <property type="term" value="F:calcium-dependent cysteine-type endopeptidase activity"/>
    <property type="evidence" value="ECO:0007669"/>
    <property type="project" value="InterPro"/>
</dbReference>
<keyword evidence="3" id="KW-0378">Hydrolase</keyword>
<dbReference type="Pfam" id="PF00648">
    <property type="entry name" value="Peptidase_C2"/>
    <property type="match status" value="2"/>
</dbReference>
<dbReference type="AlphaFoldDB" id="A0A8C9F047"/>
<dbReference type="SMART" id="SM00230">
    <property type="entry name" value="CysPc"/>
    <property type="match status" value="1"/>
</dbReference>
<organism evidence="8 9">
    <name type="scientific">Pavo cristatus</name>
    <name type="common">Indian peafowl</name>
    <name type="synonym">Blue peafowl</name>
    <dbReference type="NCBI Taxonomy" id="9049"/>
    <lineage>
        <taxon>Eukaryota</taxon>
        <taxon>Metazoa</taxon>
        <taxon>Chordata</taxon>
        <taxon>Craniata</taxon>
        <taxon>Vertebrata</taxon>
        <taxon>Euteleostomi</taxon>
        <taxon>Archelosauria</taxon>
        <taxon>Archosauria</taxon>
        <taxon>Dinosauria</taxon>
        <taxon>Saurischia</taxon>
        <taxon>Theropoda</taxon>
        <taxon>Coelurosauria</taxon>
        <taxon>Aves</taxon>
        <taxon>Neognathae</taxon>
        <taxon>Galloanserae</taxon>
        <taxon>Galliformes</taxon>
        <taxon>Phasianidae</taxon>
        <taxon>Phasianinae</taxon>
        <taxon>Pavo</taxon>
    </lineage>
</organism>
<dbReference type="PANTHER" id="PTHR10183">
    <property type="entry name" value="CALPAIN"/>
    <property type="match status" value="1"/>
</dbReference>
<dbReference type="CDD" id="cd00214">
    <property type="entry name" value="Calpain_III"/>
    <property type="match status" value="2"/>
</dbReference>
<keyword evidence="9" id="KW-1185">Reference proteome</keyword>
<dbReference type="PROSITE" id="PS50203">
    <property type="entry name" value="CALPAIN_CAT"/>
    <property type="match status" value="2"/>
</dbReference>
<dbReference type="GO" id="GO:0006508">
    <property type="term" value="P:proteolysis"/>
    <property type="evidence" value="ECO:0007669"/>
    <property type="project" value="UniProtKB-KW"/>
</dbReference>
<dbReference type="InterPro" id="IPR000169">
    <property type="entry name" value="Pept_cys_AS"/>
</dbReference>
<dbReference type="Pfam" id="PF01067">
    <property type="entry name" value="Calpain_III"/>
    <property type="match status" value="2"/>
</dbReference>
<evidence type="ECO:0000256" key="1">
    <source>
        <dbReference type="ARBA" id="ARBA00007623"/>
    </source>
</evidence>
<dbReference type="InterPro" id="IPR022682">
    <property type="entry name" value="Calpain_domain_III"/>
</dbReference>
<comment type="similarity">
    <text evidence="1">Belongs to the peptidase C2 family.</text>
</comment>
<dbReference type="Proteomes" id="UP000694428">
    <property type="component" value="Unplaced"/>
</dbReference>
<name>A0A8C9F047_PAVCR</name>
<evidence type="ECO:0000313" key="8">
    <source>
        <dbReference type="Ensembl" id="ENSPSTP00000008557.1"/>
    </source>
</evidence>
<sequence>MGRAGVRGELYTDPAFPASDTSIFFDSCTPLAQFRGEISWLRPQDICSAPRLFSNNLQDVQVKQGILGDCWFLCACVALQKSKYLLNKVFPPGQPSWADELYQGRFTCHVWQFGHWVRGLGEFHAFIVTDMLNLSEVSGKEIILLRIRNPWGRRCWRGPWCEGGEGWSQLDPVVASELLSQIQEGEFWVDEEEFFREFDEITVGFPVNEEGQLQSLYTEKVLYHSRNLFGSWVRGQSAGGCRNNSSFPTNPKFWLRVCEKSEVCIALLQKHRKYSADWAGRINNLTRLVEENLALTEGIQGKKYQAVGLHVWKVEKKRFNLPKTLSAPPVVGTVCHSYDREVHVCCDLSPGYYLVVPSTFLKDAVGHFLLRVFSTGRISLSEIKPPPTDAALTEELPGGEWETLQLEGCWKNGQSAGGSRNFPSFHINPCLPLSVPAGPGKSSVKITLRQHCQDSKCRPIGFHIFQVPNSSWKPNTSSFLHLEPLVSCVPHCYSQEVSRLCRLPAGSYVIIPSTYLPNTEGSFTVIIKEVLGKTLGLLVFLM</sequence>
<dbReference type="InterPro" id="IPR022684">
    <property type="entry name" value="Calpain_cysteine_protease"/>
</dbReference>
<dbReference type="PRINTS" id="PR00704">
    <property type="entry name" value="CALPAIN"/>
</dbReference>
<keyword evidence="4" id="KW-0788">Thiol protease</keyword>
<reference evidence="8" key="2">
    <citation type="submission" date="2025-09" db="UniProtKB">
        <authorList>
            <consortium name="Ensembl"/>
        </authorList>
    </citation>
    <scope>IDENTIFICATION</scope>
</reference>
<protein>
    <submittedName>
        <fullName evidence="8">Calpain 10</fullName>
    </submittedName>
</protein>
<dbReference type="InterPro" id="IPR022683">
    <property type="entry name" value="Calpain_III"/>
</dbReference>
<evidence type="ECO:0000256" key="5">
    <source>
        <dbReference type="PIRSR" id="PIRSR622684-1"/>
    </source>
</evidence>
<reference evidence="8" key="1">
    <citation type="submission" date="2025-08" db="UniProtKB">
        <authorList>
            <consortium name="Ensembl"/>
        </authorList>
    </citation>
    <scope>IDENTIFICATION</scope>
</reference>
<evidence type="ECO:0000256" key="2">
    <source>
        <dbReference type="ARBA" id="ARBA00022670"/>
    </source>
</evidence>
<dbReference type="SUPFAM" id="SSF54001">
    <property type="entry name" value="Cysteine proteinases"/>
    <property type="match status" value="1"/>
</dbReference>
<dbReference type="Gene3D" id="2.60.120.380">
    <property type="match status" value="2"/>
</dbReference>
<dbReference type="SUPFAM" id="SSF49758">
    <property type="entry name" value="Calpain large subunit, middle domain (domain III)"/>
    <property type="match status" value="2"/>
</dbReference>
<dbReference type="FunFam" id="2.60.120.380:FF:000006">
    <property type="entry name" value="Calpain 10"/>
    <property type="match status" value="1"/>
</dbReference>
<dbReference type="InterPro" id="IPR033883">
    <property type="entry name" value="C2_III"/>
</dbReference>
<proteinExistence type="inferred from homology"/>
<feature type="active site" evidence="5">
    <location>
        <position position="124"/>
    </location>
</feature>
<dbReference type="InterPro" id="IPR038765">
    <property type="entry name" value="Papain-like_cys_pep_sf"/>
</dbReference>
<evidence type="ECO:0000256" key="4">
    <source>
        <dbReference type="ARBA" id="ARBA00022807"/>
    </source>
</evidence>
<dbReference type="PROSITE" id="PS00139">
    <property type="entry name" value="THIOL_PROTEASE_CYS"/>
    <property type="match status" value="1"/>
</dbReference>
<feature type="domain" description="Calpain catalytic" evidence="7">
    <location>
        <begin position="119"/>
        <end position="203"/>
    </location>
</feature>
<feature type="active site" evidence="5">
    <location>
        <position position="149"/>
    </location>
</feature>
<dbReference type="GO" id="GO:0005737">
    <property type="term" value="C:cytoplasm"/>
    <property type="evidence" value="ECO:0007669"/>
    <property type="project" value="TreeGrafter"/>
</dbReference>
<dbReference type="InterPro" id="IPR036213">
    <property type="entry name" value="Calpain_III_sf"/>
</dbReference>
<dbReference type="FunFam" id="2.60.120.380:FF:000010">
    <property type="entry name" value="Calpain 10"/>
    <property type="match status" value="1"/>
</dbReference>
<dbReference type="Ensembl" id="ENSPSTT00000008980.1">
    <property type="protein sequence ID" value="ENSPSTP00000008557.1"/>
    <property type="gene ID" value="ENSPSTG00000005967.1"/>
</dbReference>
<dbReference type="InterPro" id="IPR001300">
    <property type="entry name" value="Peptidase_C2_calpain_cat"/>
</dbReference>
<dbReference type="PANTHER" id="PTHR10183:SF30">
    <property type="entry name" value="CALPAIN-10"/>
    <property type="match status" value="1"/>
</dbReference>
<evidence type="ECO:0000313" key="9">
    <source>
        <dbReference type="Proteomes" id="UP000694428"/>
    </source>
</evidence>
<keyword evidence="2" id="KW-0645">Protease</keyword>